<dbReference type="Proteomes" id="UP000694548">
    <property type="component" value="Chromosome sgr06"/>
</dbReference>
<reference evidence="1" key="3">
    <citation type="submission" date="2025-09" db="UniProtKB">
        <authorList>
            <consortium name="Ensembl"/>
        </authorList>
    </citation>
    <scope>IDENTIFICATION</scope>
</reference>
<sequence>MFGAEPRAAHCFQLSPYLALPLSLSLAHTQESSVKTDRVGEGRGGDVLFFFLPPFFPPVLVFTRPQSKKRRSGGESAWRRLGVPAEEPQTQTLKMLGRLLILFIFLASPQPADGQTGGRDGGKGGTERFQVMFTPTICKVLCSQDRCVNHCERGNVTTLYSSGEAGGRGDGTRGPGFRVCKVPAGH</sequence>
<organism evidence="1 2">
    <name type="scientific">Nothobranchius furzeri</name>
    <name type="common">Turquoise killifish</name>
    <dbReference type="NCBI Taxonomy" id="105023"/>
    <lineage>
        <taxon>Eukaryota</taxon>
        <taxon>Metazoa</taxon>
        <taxon>Chordata</taxon>
        <taxon>Craniata</taxon>
        <taxon>Vertebrata</taxon>
        <taxon>Euteleostomi</taxon>
        <taxon>Actinopterygii</taxon>
        <taxon>Neopterygii</taxon>
        <taxon>Teleostei</taxon>
        <taxon>Neoteleostei</taxon>
        <taxon>Acanthomorphata</taxon>
        <taxon>Ovalentaria</taxon>
        <taxon>Atherinomorphae</taxon>
        <taxon>Cyprinodontiformes</taxon>
        <taxon>Nothobranchiidae</taxon>
        <taxon>Nothobranchius</taxon>
    </lineage>
</organism>
<dbReference type="Ensembl" id="ENSNFUT00015001532.1">
    <property type="protein sequence ID" value="ENSNFUP00015001418.1"/>
    <property type="gene ID" value="ENSNFUG00015000822.1"/>
</dbReference>
<proteinExistence type="predicted"/>
<protein>
    <submittedName>
        <fullName evidence="1">Uncharacterized protein</fullName>
    </submittedName>
</protein>
<evidence type="ECO:0000313" key="1">
    <source>
        <dbReference type="Ensembl" id="ENSNFUP00015001418.1"/>
    </source>
</evidence>
<accession>A0A8C6KEL1</accession>
<dbReference type="GeneTree" id="ENSGT00940000178040"/>
<keyword evidence="2" id="KW-1185">Reference proteome</keyword>
<name>A0A8C6KEL1_NOTFU</name>
<reference evidence="1" key="1">
    <citation type="submission" date="2014-08" db="EMBL/GenBank/DDBJ databases">
        <authorList>
            <person name="Senf B."/>
            <person name="Petzold A."/>
            <person name="Downie B.R."/>
            <person name="Koch P."/>
            <person name="Platzer M."/>
        </authorList>
    </citation>
    <scope>NUCLEOTIDE SEQUENCE [LARGE SCALE GENOMIC DNA]</scope>
    <source>
        <strain evidence="1">GRZ</strain>
    </source>
</reference>
<dbReference type="AlphaFoldDB" id="A0A8C6KEL1"/>
<evidence type="ECO:0000313" key="2">
    <source>
        <dbReference type="Proteomes" id="UP000694548"/>
    </source>
</evidence>
<reference evidence="1" key="2">
    <citation type="submission" date="2025-08" db="UniProtKB">
        <authorList>
            <consortium name="Ensembl"/>
        </authorList>
    </citation>
    <scope>IDENTIFICATION</scope>
</reference>